<evidence type="ECO:0000313" key="17">
    <source>
        <dbReference type="EMBL" id="KXS15102.1"/>
    </source>
</evidence>
<evidence type="ECO:0000256" key="1">
    <source>
        <dbReference type="ARBA" id="ARBA00002920"/>
    </source>
</evidence>
<dbReference type="GO" id="GO:0005743">
    <property type="term" value="C:mitochondrial inner membrane"/>
    <property type="evidence" value="ECO:0007669"/>
    <property type="project" value="UniProtKB-SubCell"/>
</dbReference>
<evidence type="ECO:0000256" key="10">
    <source>
        <dbReference type="ARBA" id="ARBA00022982"/>
    </source>
</evidence>
<keyword evidence="18" id="KW-1185">Reference proteome</keyword>
<evidence type="ECO:0000256" key="5">
    <source>
        <dbReference type="ARBA" id="ARBA00018684"/>
    </source>
</evidence>
<dbReference type="InterPro" id="IPR008011">
    <property type="entry name" value="Complex1_LYR_dom"/>
</dbReference>
<comment type="subcellular location">
    <subcellularLocation>
        <location evidence="2">Mitochondrion inner membrane</location>
        <topology evidence="2">Peripheral membrane protein</topology>
        <orientation evidence="2">Matrix side</orientation>
    </subcellularLocation>
</comment>
<dbReference type="PANTHER" id="PTHR12868">
    <property type="entry name" value="NADH-UBIQUINONE OXIDOREDUCTASE B22 SUBUNIT"/>
    <property type="match status" value="1"/>
</dbReference>
<sequence>MDNRRAVLKLYRRFLKTTFDWYPIISEYRTKTAIVREMFEANRHVESPQQIASLVARGESLLAESQFHVPYSNIYMPSGSKFERNVHPPLNVVANGFGNYRTKDADGH</sequence>
<evidence type="ECO:0000256" key="7">
    <source>
        <dbReference type="ARBA" id="ARBA00022553"/>
    </source>
</evidence>
<keyword evidence="10" id="KW-0249">Electron transport</keyword>
<reference evidence="17 18" key="1">
    <citation type="journal article" date="2015" name="Genome Biol. Evol.">
        <title>Phylogenomic analyses indicate that early fungi evolved digesting cell walls of algal ancestors of land plants.</title>
        <authorList>
            <person name="Chang Y."/>
            <person name="Wang S."/>
            <person name="Sekimoto S."/>
            <person name="Aerts A.L."/>
            <person name="Choi C."/>
            <person name="Clum A."/>
            <person name="LaButti K.M."/>
            <person name="Lindquist E.A."/>
            <person name="Yee Ngan C."/>
            <person name="Ohm R.A."/>
            <person name="Salamov A.A."/>
            <person name="Grigoriev I.V."/>
            <person name="Spatafora J.W."/>
            <person name="Berbee M.L."/>
        </authorList>
    </citation>
    <scope>NUCLEOTIDE SEQUENCE [LARGE SCALE GENOMIC DNA]</scope>
    <source>
        <strain evidence="17 18">JEL478</strain>
    </source>
</reference>
<comment type="subunit">
    <text evidence="4">Mammalian complex I is composed of 45 different subunits.</text>
</comment>
<dbReference type="EMBL" id="KQ965764">
    <property type="protein sequence ID" value="KXS15102.1"/>
    <property type="molecule type" value="Genomic_DNA"/>
</dbReference>
<evidence type="ECO:0000256" key="13">
    <source>
        <dbReference type="ARBA" id="ARBA00023136"/>
    </source>
</evidence>
<evidence type="ECO:0000256" key="11">
    <source>
        <dbReference type="ARBA" id="ARBA00022990"/>
    </source>
</evidence>
<dbReference type="PANTHER" id="PTHR12868:SF0">
    <property type="entry name" value="NADH DEHYDROGENASE [UBIQUINONE] 1 BETA SUBCOMPLEX SUBUNIT 9"/>
    <property type="match status" value="1"/>
</dbReference>
<keyword evidence="11" id="KW-0007">Acetylation</keyword>
<dbReference type="OMA" id="KWERNAP"/>
<comment type="function">
    <text evidence="1">Accessory subunit of the mitochondrial membrane respiratory chain NADH dehydrogenase (Complex I), that is believed to be not involved in catalysis. Complex I functions in the transfer of electrons from NADH to the respiratory chain. The immediate electron acceptor for the enzyme is believed to be ubiquinone.</text>
</comment>
<evidence type="ECO:0000259" key="16">
    <source>
        <dbReference type="Pfam" id="PF05347"/>
    </source>
</evidence>
<gene>
    <name evidence="17" type="ORF">M427DRAFT_56990</name>
</gene>
<dbReference type="CDD" id="cd20263">
    <property type="entry name" value="Complex1_LYR_NDUFB9_LYRM3"/>
    <property type="match status" value="1"/>
</dbReference>
<keyword evidence="13" id="KW-0472">Membrane</keyword>
<evidence type="ECO:0000256" key="2">
    <source>
        <dbReference type="ARBA" id="ARBA00004443"/>
    </source>
</evidence>
<organism evidence="17 18">
    <name type="scientific">Gonapodya prolifera (strain JEL478)</name>
    <name type="common">Monoblepharis prolifera</name>
    <dbReference type="NCBI Taxonomy" id="1344416"/>
    <lineage>
        <taxon>Eukaryota</taxon>
        <taxon>Fungi</taxon>
        <taxon>Fungi incertae sedis</taxon>
        <taxon>Chytridiomycota</taxon>
        <taxon>Chytridiomycota incertae sedis</taxon>
        <taxon>Monoblepharidomycetes</taxon>
        <taxon>Monoblepharidales</taxon>
        <taxon>Gonapodyaceae</taxon>
        <taxon>Gonapodya</taxon>
    </lineage>
</organism>
<dbReference type="OrthoDB" id="13598at2759"/>
<dbReference type="GO" id="GO:0006120">
    <property type="term" value="P:mitochondrial electron transport, NADH to ubiquinone"/>
    <property type="evidence" value="ECO:0007669"/>
    <property type="project" value="InterPro"/>
</dbReference>
<proteinExistence type="inferred from homology"/>
<feature type="domain" description="Complex 1 LYR protein" evidence="16">
    <location>
        <begin position="5"/>
        <end position="63"/>
    </location>
</feature>
<dbReference type="Proteomes" id="UP000070544">
    <property type="component" value="Unassembled WGS sequence"/>
</dbReference>
<dbReference type="Pfam" id="PF05347">
    <property type="entry name" value="Complex1_LYR"/>
    <property type="match status" value="1"/>
</dbReference>
<evidence type="ECO:0000256" key="14">
    <source>
        <dbReference type="ARBA" id="ARBA00030192"/>
    </source>
</evidence>
<comment type="similarity">
    <text evidence="3">Belongs to the complex I LYR family.</text>
</comment>
<keyword evidence="6" id="KW-0813">Transport</keyword>
<accession>A0A139AE58</accession>
<keyword evidence="7" id="KW-0597">Phosphoprotein</keyword>
<evidence type="ECO:0000256" key="6">
    <source>
        <dbReference type="ARBA" id="ARBA00022448"/>
    </source>
</evidence>
<evidence type="ECO:0000256" key="12">
    <source>
        <dbReference type="ARBA" id="ARBA00023128"/>
    </source>
</evidence>
<evidence type="ECO:0000256" key="15">
    <source>
        <dbReference type="ARBA" id="ARBA00032528"/>
    </source>
</evidence>
<evidence type="ECO:0000256" key="9">
    <source>
        <dbReference type="ARBA" id="ARBA00022792"/>
    </source>
</evidence>
<keyword evidence="9" id="KW-0999">Mitochondrion inner membrane</keyword>
<dbReference type="AlphaFoldDB" id="A0A139AE58"/>
<evidence type="ECO:0000256" key="3">
    <source>
        <dbReference type="ARBA" id="ARBA00009508"/>
    </source>
</evidence>
<evidence type="ECO:0000256" key="8">
    <source>
        <dbReference type="ARBA" id="ARBA00022660"/>
    </source>
</evidence>
<keyword evidence="8" id="KW-0679">Respiratory chain</keyword>
<evidence type="ECO:0000256" key="4">
    <source>
        <dbReference type="ARBA" id="ARBA00011790"/>
    </source>
</evidence>
<name>A0A139AE58_GONPJ</name>
<protein>
    <recommendedName>
        <fullName evidence="5">NADH dehydrogenase [ubiquinone] 1 beta subcomplex subunit 9</fullName>
    </recommendedName>
    <alternativeName>
        <fullName evidence="14">Complex I-B22</fullName>
    </alternativeName>
    <alternativeName>
        <fullName evidence="15">NADH-ubiquinone oxidoreductase B22 subunit</fullName>
    </alternativeName>
</protein>
<dbReference type="InterPro" id="IPR045292">
    <property type="entry name" value="Complex1_LYR_NDUFB9_LYRM3"/>
</dbReference>
<dbReference type="STRING" id="1344416.A0A139AE58"/>
<dbReference type="InterPro" id="IPR033034">
    <property type="entry name" value="NDUFB9"/>
</dbReference>
<keyword evidence="12" id="KW-0496">Mitochondrion</keyword>
<evidence type="ECO:0000313" key="18">
    <source>
        <dbReference type="Proteomes" id="UP000070544"/>
    </source>
</evidence>